<proteinExistence type="predicted"/>
<evidence type="ECO:0008006" key="4">
    <source>
        <dbReference type="Google" id="ProtNLM"/>
    </source>
</evidence>
<sequence length="421" mass="47729">LSAKVMAQMEMEKRVALSLQESTLRAEWEREKEEEKEQWSREREREWHTERERERQQWEKERASLVLKYTEIQERDALREAEVLTLQSKLRETQSKLSEVERERETACTQAQTLAQQSTEHVSILQEELNTVAQTASERVEQVVVLREKNEDLMDQIDRLRGREREGRVRLITRPIPTGVDLRGFSLCDMDLSGAYFEGARMESTDLSNSILRGACLSGASGVTCAMLRSIRDMDLTGVDLSGLNLSLFDLSNMNMRGCNMSGCDLSRTNFDGTVLADACLEGAILPDLEVLHRVKLSPGHVSFVPAGKDIQRHSAGTGAKNKKQTVKTHLVIPATEGISWTLNSNYNCWVYLGWQKNSTEALLKGVHGVVQCTRIGRTVTLKSPFRTFRRDCEPGKPLKIEIRAIGEVLITLDHMQEEPV</sequence>
<organism evidence="2 3">
    <name type="scientific">Kipferlia bialata</name>
    <dbReference type="NCBI Taxonomy" id="797122"/>
    <lineage>
        <taxon>Eukaryota</taxon>
        <taxon>Metamonada</taxon>
        <taxon>Carpediemonas-like organisms</taxon>
        <taxon>Kipferlia</taxon>
    </lineage>
</organism>
<dbReference type="InterPro" id="IPR051082">
    <property type="entry name" value="Pentapeptide-BTB/POZ_domain"/>
</dbReference>
<reference evidence="2 3" key="1">
    <citation type="journal article" date="2018" name="PLoS ONE">
        <title>The draft genome of Kipferlia bialata reveals reductive genome evolution in fornicate parasites.</title>
        <authorList>
            <person name="Tanifuji G."/>
            <person name="Takabayashi S."/>
            <person name="Kume K."/>
            <person name="Takagi M."/>
            <person name="Nakayama T."/>
            <person name="Kamikawa R."/>
            <person name="Inagaki Y."/>
            <person name="Hashimoto T."/>
        </authorList>
    </citation>
    <scope>NUCLEOTIDE SEQUENCE [LARGE SCALE GENOMIC DNA]</scope>
    <source>
        <strain evidence="2">NY0173</strain>
    </source>
</reference>
<keyword evidence="3" id="KW-1185">Reference proteome</keyword>
<dbReference type="InterPro" id="IPR001646">
    <property type="entry name" value="5peptide_repeat"/>
</dbReference>
<dbReference type="SUPFAM" id="SSF141571">
    <property type="entry name" value="Pentapeptide repeat-like"/>
    <property type="match status" value="1"/>
</dbReference>
<protein>
    <recommendedName>
        <fullName evidence="4">Pentapeptide repeat-containing protein</fullName>
    </recommendedName>
</protein>
<feature type="region of interest" description="Disordered" evidence="1">
    <location>
        <begin position="25"/>
        <end position="54"/>
    </location>
</feature>
<dbReference type="OrthoDB" id="9989223at2759"/>
<dbReference type="Proteomes" id="UP000265618">
    <property type="component" value="Unassembled WGS sequence"/>
</dbReference>
<dbReference type="Gene3D" id="2.160.20.80">
    <property type="entry name" value="E3 ubiquitin-protein ligase SopA"/>
    <property type="match status" value="2"/>
</dbReference>
<accession>A0A9K3GIE4</accession>
<dbReference type="EMBL" id="BDIP01001003">
    <property type="protein sequence ID" value="GIQ83321.1"/>
    <property type="molecule type" value="Genomic_DNA"/>
</dbReference>
<dbReference type="PANTHER" id="PTHR14136:SF17">
    <property type="entry name" value="BTB_POZ DOMAIN-CONTAINING PROTEIN KCTD9"/>
    <property type="match status" value="1"/>
</dbReference>
<gene>
    <name evidence="2" type="ORF">KIPB_004625</name>
</gene>
<name>A0A9K3GIE4_9EUKA</name>
<feature type="non-terminal residue" evidence="2">
    <location>
        <position position="1"/>
    </location>
</feature>
<evidence type="ECO:0000256" key="1">
    <source>
        <dbReference type="SAM" id="MobiDB-lite"/>
    </source>
</evidence>
<dbReference type="Pfam" id="PF00805">
    <property type="entry name" value="Pentapeptide"/>
    <property type="match status" value="2"/>
</dbReference>
<comment type="caution">
    <text evidence="2">The sequence shown here is derived from an EMBL/GenBank/DDBJ whole genome shotgun (WGS) entry which is preliminary data.</text>
</comment>
<evidence type="ECO:0000313" key="2">
    <source>
        <dbReference type="EMBL" id="GIQ83321.1"/>
    </source>
</evidence>
<evidence type="ECO:0000313" key="3">
    <source>
        <dbReference type="Proteomes" id="UP000265618"/>
    </source>
</evidence>
<dbReference type="AlphaFoldDB" id="A0A9K3GIE4"/>
<dbReference type="PANTHER" id="PTHR14136">
    <property type="entry name" value="BTB_POZ DOMAIN-CONTAINING PROTEIN KCTD9"/>
    <property type="match status" value="1"/>
</dbReference>